<organism evidence="1 2">
    <name type="scientific">Congregibacter variabilis</name>
    <dbReference type="NCBI Taxonomy" id="3081200"/>
    <lineage>
        <taxon>Bacteria</taxon>
        <taxon>Pseudomonadati</taxon>
        <taxon>Pseudomonadota</taxon>
        <taxon>Gammaproteobacteria</taxon>
        <taxon>Cellvibrionales</taxon>
        <taxon>Halieaceae</taxon>
        <taxon>Congregibacter</taxon>
    </lineage>
</organism>
<name>A0ABZ0I601_9GAMM</name>
<gene>
    <name evidence="1" type="ORF">R0135_03180</name>
</gene>
<dbReference type="EMBL" id="CP136864">
    <property type="protein sequence ID" value="WOJ94178.1"/>
    <property type="molecule type" value="Genomic_DNA"/>
</dbReference>
<evidence type="ECO:0000313" key="2">
    <source>
        <dbReference type="Proteomes" id="UP001626537"/>
    </source>
</evidence>
<evidence type="ECO:0000313" key="1">
    <source>
        <dbReference type="EMBL" id="WOJ94178.1"/>
    </source>
</evidence>
<proteinExistence type="predicted"/>
<dbReference type="Proteomes" id="UP001626537">
    <property type="component" value="Chromosome"/>
</dbReference>
<reference evidence="1 2" key="1">
    <citation type="submission" date="2023-10" db="EMBL/GenBank/DDBJ databases">
        <title>Two novel species belonging to the OM43/NOR5 clade.</title>
        <authorList>
            <person name="Park M."/>
        </authorList>
    </citation>
    <scope>NUCLEOTIDE SEQUENCE [LARGE SCALE GENOMIC DNA]</scope>
    <source>
        <strain evidence="1 2">IMCC43200</strain>
    </source>
</reference>
<accession>A0ABZ0I601</accession>
<protein>
    <submittedName>
        <fullName evidence="1">Uncharacterized protein</fullName>
    </submittedName>
</protein>
<dbReference type="RefSeq" id="WP_407348815.1">
    <property type="nucleotide sequence ID" value="NZ_CP136864.1"/>
</dbReference>
<keyword evidence="2" id="KW-1185">Reference proteome</keyword>
<sequence length="240" mass="26983">MSSTIEFILLVVGIFLGFQFDRWNEGRLQQQEANEYSIQLLDDMSIELQDIEMQMNYHEQVLAFGMTALTAWQEAQDVSAEELVIAFYQASNVTPRASVRGSYDALSSKGLMGLVGGPEFGSKVSAYYSQDLNSLVADVPYRMEVRGVLPNSVQQAVRANCSRLVGSGLLVEELSDDCTIDISAEEAEKVLSELRTHPRLQFYLRQSISKDSVGRYVLESKRESLELLRAELQTIHDARR</sequence>